<sequence>MKSIVSDLLAEQAQVDAVLDGLPESVWNSPSANCEWTIKQELQHVAAFDYAAVRMIGGGFTCVNGVSDVEFGHDAIYTPTAFGHLTGAETMTWWREQRSRLAVTFLDTDPKARIPWAPGLPMSAKSLASARLMELWAHSVDIYDALGLDPVVKDRIVSTLFLSWQARPNAYRINGLELPDTPLYLSVTLPSGELWNRGEPDAANRISGTARDWALVAVRRRNWMDTDLEVVGDEARRFAGIVQTFAGEASSVAPPKNPR</sequence>
<dbReference type="Pfam" id="PF11716">
    <property type="entry name" value="MDMPI_N"/>
    <property type="match status" value="1"/>
</dbReference>
<dbReference type="NCBIfam" id="TIGR03083">
    <property type="entry name" value="maleylpyruvate isomerase family mycothiol-dependent enzyme"/>
    <property type="match status" value="1"/>
</dbReference>
<dbReference type="InterPro" id="IPR024344">
    <property type="entry name" value="MDMPI_metal-binding"/>
</dbReference>
<proteinExistence type="predicted"/>
<dbReference type="SUPFAM" id="SSF109854">
    <property type="entry name" value="DinB/YfiT-like putative metalloenzymes"/>
    <property type="match status" value="1"/>
</dbReference>
<evidence type="ECO:0000313" key="2">
    <source>
        <dbReference type="EMBL" id="PFG17139.1"/>
    </source>
</evidence>
<name>A0A2A9CUA6_9ACTN</name>
<keyword evidence="3" id="KW-1185">Reference proteome</keyword>
<accession>A0A2A9CUA6</accession>
<gene>
    <name evidence="2" type="ORF">ATK74_1701</name>
</gene>
<evidence type="ECO:0000259" key="1">
    <source>
        <dbReference type="Pfam" id="PF11716"/>
    </source>
</evidence>
<dbReference type="GO" id="GO:0046872">
    <property type="term" value="F:metal ion binding"/>
    <property type="evidence" value="ECO:0007669"/>
    <property type="project" value="InterPro"/>
</dbReference>
<dbReference type="InterPro" id="IPR017517">
    <property type="entry name" value="Maleyloyr_isom"/>
</dbReference>
<dbReference type="OrthoDB" id="113180at2"/>
<reference evidence="2 3" key="1">
    <citation type="submission" date="2017-10" db="EMBL/GenBank/DDBJ databases">
        <title>Sequencing the genomes of 1000 actinobacteria strains.</title>
        <authorList>
            <person name="Klenk H.-P."/>
        </authorList>
    </citation>
    <scope>NUCLEOTIDE SEQUENCE [LARGE SCALE GENOMIC DNA]</scope>
    <source>
        <strain evidence="2 3">DSM 15597</strain>
    </source>
</reference>
<protein>
    <submittedName>
        <fullName evidence="2">Uncharacterized protein (TIGR03084 family)</fullName>
    </submittedName>
</protein>
<organism evidence="2 3">
    <name type="scientific">Propionicimonas paludicola</name>
    <dbReference type="NCBI Taxonomy" id="185243"/>
    <lineage>
        <taxon>Bacteria</taxon>
        <taxon>Bacillati</taxon>
        <taxon>Actinomycetota</taxon>
        <taxon>Actinomycetes</taxon>
        <taxon>Propionibacteriales</taxon>
        <taxon>Nocardioidaceae</taxon>
        <taxon>Propionicimonas</taxon>
    </lineage>
</organism>
<dbReference type="InterPro" id="IPR017518">
    <property type="entry name" value="CHP03084"/>
</dbReference>
<feature type="domain" description="Mycothiol-dependent maleylpyruvate isomerase metal-binding" evidence="1">
    <location>
        <begin position="9"/>
        <end position="142"/>
    </location>
</feature>
<dbReference type="Gene3D" id="1.20.120.450">
    <property type="entry name" value="dinb family like domain"/>
    <property type="match status" value="1"/>
</dbReference>
<dbReference type="Proteomes" id="UP000226079">
    <property type="component" value="Unassembled WGS sequence"/>
</dbReference>
<dbReference type="NCBIfam" id="TIGR03084">
    <property type="entry name" value="TIGR03084 family metal-binding protein"/>
    <property type="match status" value="1"/>
</dbReference>
<dbReference type="RefSeq" id="WP_098460599.1">
    <property type="nucleotide sequence ID" value="NZ_PDJC01000001.1"/>
</dbReference>
<comment type="caution">
    <text evidence="2">The sequence shown here is derived from an EMBL/GenBank/DDBJ whole genome shotgun (WGS) entry which is preliminary data.</text>
</comment>
<dbReference type="EMBL" id="PDJC01000001">
    <property type="protein sequence ID" value="PFG17139.1"/>
    <property type="molecule type" value="Genomic_DNA"/>
</dbReference>
<evidence type="ECO:0000313" key="3">
    <source>
        <dbReference type="Proteomes" id="UP000226079"/>
    </source>
</evidence>
<dbReference type="InterPro" id="IPR034660">
    <property type="entry name" value="DinB/YfiT-like"/>
</dbReference>
<dbReference type="AlphaFoldDB" id="A0A2A9CUA6"/>